<comment type="caution">
    <text evidence="2">The sequence shown here is derived from an EMBL/GenBank/DDBJ whole genome shotgun (WGS) entry which is preliminary data.</text>
</comment>
<keyword evidence="1" id="KW-1133">Transmembrane helix</keyword>
<accession>A0A952FQ94</accession>
<proteinExistence type="predicted"/>
<feature type="transmembrane region" description="Helical" evidence="1">
    <location>
        <begin position="20"/>
        <end position="40"/>
    </location>
</feature>
<dbReference type="Proteomes" id="UP000700706">
    <property type="component" value="Unassembled WGS sequence"/>
</dbReference>
<dbReference type="AlphaFoldDB" id="A0A952FQ94"/>
<keyword evidence="1" id="KW-0472">Membrane</keyword>
<protein>
    <submittedName>
        <fullName evidence="2">Uncharacterized protein</fullName>
    </submittedName>
</protein>
<name>A0A952FQ94_9PROT</name>
<sequence length="239" mass="24742">MARETGAWLRDRLKGAGGLYNVGNAIGFVTGLAASLTAARHEAGVSLLLASAWNYIGGSPAATAITASTVLFFWSGEEYRRAWQPGRLPDPAHNRRGDLLSGLGAVLLGLGLAMLGSPLLAATSGFMHAAGKFGSASGWKTTLRLFGRPVQASDLFRRSVVLSRIPAILLTLSVIVETFENLPAAAALDRSILPGATMICLCIWAAADLMLARAARSVAAGVKDLSSRSGSSPGPAARA</sequence>
<evidence type="ECO:0000313" key="3">
    <source>
        <dbReference type="Proteomes" id="UP000700706"/>
    </source>
</evidence>
<dbReference type="EMBL" id="JAEKLZ010000449">
    <property type="protein sequence ID" value="MBW8728747.1"/>
    <property type="molecule type" value="Genomic_DNA"/>
</dbReference>
<keyword evidence="1" id="KW-0812">Transmembrane</keyword>
<evidence type="ECO:0000256" key="1">
    <source>
        <dbReference type="SAM" id="Phobius"/>
    </source>
</evidence>
<organism evidence="2 3">
    <name type="scientific">Inquilinus limosus</name>
    <dbReference type="NCBI Taxonomy" id="171674"/>
    <lineage>
        <taxon>Bacteria</taxon>
        <taxon>Pseudomonadati</taxon>
        <taxon>Pseudomonadota</taxon>
        <taxon>Alphaproteobacteria</taxon>
        <taxon>Rhodospirillales</taxon>
        <taxon>Rhodospirillaceae</taxon>
        <taxon>Inquilinus</taxon>
    </lineage>
</organism>
<feature type="transmembrane region" description="Helical" evidence="1">
    <location>
        <begin position="99"/>
        <end position="122"/>
    </location>
</feature>
<feature type="transmembrane region" description="Helical" evidence="1">
    <location>
        <begin position="52"/>
        <end position="74"/>
    </location>
</feature>
<gene>
    <name evidence="2" type="ORF">JF625_26820</name>
</gene>
<reference evidence="2" key="1">
    <citation type="submission" date="2020-06" db="EMBL/GenBank/DDBJ databases">
        <title>Stable isotope informed genome-resolved metagenomics uncovers potential trophic interactions in rhizosphere soil.</title>
        <authorList>
            <person name="Starr E.P."/>
            <person name="Shi S."/>
            <person name="Blazewicz S.J."/>
            <person name="Koch B.J."/>
            <person name="Probst A.J."/>
            <person name="Hungate B.A."/>
            <person name="Pett-Ridge J."/>
            <person name="Firestone M.K."/>
            <person name="Banfield J.F."/>
        </authorList>
    </citation>
    <scope>NUCLEOTIDE SEQUENCE</scope>
    <source>
        <strain evidence="2">YM_69_17</strain>
    </source>
</reference>
<evidence type="ECO:0000313" key="2">
    <source>
        <dbReference type="EMBL" id="MBW8728747.1"/>
    </source>
</evidence>